<comment type="caution">
    <text evidence="2">The sequence shown here is derived from an EMBL/GenBank/DDBJ whole genome shotgun (WGS) entry which is preliminary data.</text>
</comment>
<accession>A0A1U7NJS2</accession>
<organism evidence="2 3">
    <name type="scientific">Dubosiella newyorkensis</name>
    <dbReference type="NCBI Taxonomy" id="1862672"/>
    <lineage>
        <taxon>Bacteria</taxon>
        <taxon>Bacillati</taxon>
        <taxon>Bacillota</taxon>
        <taxon>Erysipelotrichia</taxon>
        <taxon>Erysipelotrichales</taxon>
        <taxon>Erysipelotrichaceae</taxon>
        <taxon>Dubosiella</taxon>
    </lineage>
</organism>
<dbReference type="EMBL" id="MPKA01000135">
    <property type="protein sequence ID" value="OLU44016.1"/>
    <property type="molecule type" value="Genomic_DNA"/>
</dbReference>
<evidence type="ECO:0000256" key="1">
    <source>
        <dbReference type="SAM" id="Phobius"/>
    </source>
</evidence>
<dbReference type="STRING" id="1862672.BO225_11205"/>
<sequence length="59" mass="6461">MELKSALGAIVVFGSLVGVYITLYKLNKKTPLPPGCEDLKADCEGCHDYACTNNPHHER</sequence>
<protein>
    <submittedName>
        <fullName evidence="2">Uncharacterized protein</fullName>
    </submittedName>
</protein>
<dbReference type="GeneID" id="78276497"/>
<keyword evidence="1" id="KW-0472">Membrane</keyword>
<reference evidence="2 3" key="1">
    <citation type="submission" date="2016-11" db="EMBL/GenBank/DDBJ databases">
        <title>Description of two novel members of the family Erysipelotrichaceae: Ileibacterium lipovorans gen. nov., sp. nov. and Dubosiella newyorkensis, gen. nov., sp. nov.</title>
        <authorList>
            <person name="Cox L.M."/>
            <person name="Sohn J."/>
            <person name="Tyrrell K.L."/>
            <person name="Citron D.M."/>
            <person name="Lawson P.A."/>
            <person name="Patel N.B."/>
            <person name="Iizumi T."/>
            <person name="Perez-Perez G.I."/>
            <person name="Goldstein E.J."/>
            <person name="Blaser M.J."/>
        </authorList>
    </citation>
    <scope>NUCLEOTIDE SEQUENCE [LARGE SCALE GENOMIC DNA]</scope>
    <source>
        <strain evidence="2 3">NYU-BL-A4</strain>
    </source>
</reference>
<feature type="transmembrane region" description="Helical" evidence="1">
    <location>
        <begin position="6"/>
        <end position="24"/>
    </location>
</feature>
<dbReference type="Proteomes" id="UP000186705">
    <property type="component" value="Unassembled WGS sequence"/>
</dbReference>
<keyword evidence="3" id="KW-1185">Reference proteome</keyword>
<keyword evidence="1" id="KW-0812">Transmembrane</keyword>
<dbReference type="AlphaFoldDB" id="A0A1U7NJS2"/>
<gene>
    <name evidence="2" type="ORF">BO225_11205</name>
</gene>
<dbReference type="OrthoDB" id="80974at2"/>
<dbReference type="RefSeq" id="WP_076342318.1">
    <property type="nucleotide sequence ID" value="NZ_CAJTMI010000034.1"/>
</dbReference>
<evidence type="ECO:0000313" key="2">
    <source>
        <dbReference type="EMBL" id="OLU44016.1"/>
    </source>
</evidence>
<evidence type="ECO:0000313" key="3">
    <source>
        <dbReference type="Proteomes" id="UP000186705"/>
    </source>
</evidence>
<name>A0A1U7NJS2_9FIRM</name>
<keyword evidence="1" id="KW-1133">Transmembrane helix</keyword>
<proteinExistence type="predicted"/>